<evidence type="ECO:0000313" key="2">
    <source>
        <dbReference type="EMBL" id="KTB42151.1"/>
    </source>
</evidence>
<name>A0A0W0G0M0_MONRR</name>
<evidence type="ECO:0000313" key="3">
    <source>
        <dbReference type="Proteomes" id="UP000054988"/>
    </source>
</evidence>
<proteinExistence type="predicted"/>
<dbReference type="AlphaFoldDB" id="A0A0W0G0M0"/>
<evidence type="ECO:0008006" key="4">
    <source>
        <dbReference type="Google" id="ProtNLM"/>
    </source>
</evidence>
<evidence type="ECO:0000256" key="1">
    <source>
        <dbReference type="SAM" id="MobiDB-lite"/>
    </source>
</evidence>
<feature type="compositionally biased region" description="Polar residues" evidence="1">
    <location>
        <begin position="1"/>
        <end position="24"/>
    </location>
</feature>
<reference evidence="2 3" key="1">
    <citation type="submission" date="2015-12" db="EMBL/GenBank/DDBJ databases">
        <title>Draft genome sequence of Moniliophthora roreri, the causal agent of frosty pod rot of cacao.</title>
        <authorList>
            <person name="Aime M.C."/>
            <person name="Diaz-Valderrama J.R."/>
            <person name="Kijpornyongpan T."/>
            <person name="Phillips-Mora W."/>
        </authorList>
    </citation>
    <scope>NUCLEOTIDE SEQUENCE [LARGE SCALE GENOMIC DNA]</scope>
    <source>
        <strain evidence="2 3">MCA 2952</strain>
    </source>
</reference>
<dbReference type="Proteomes" id="UP000054988">
    <property type="component" value="Unassembled WGS sequence"/>
</dbReference>
<comment type="caution">
    <text evidence="2">The sequence shown here is derived from an EMBL/GenBank/DDBJ whole genome shotgun (WGS) entry which is preliminary data.</text>
</comment>
<protein>
    <recommendedName>
        <fullName evidence="4">F-box domain-containing protein</fullName>
    </recommendedName>
</protein>
<accession>A0A0W0G0M0</accession>
<feature type="region of interest" description="Disordered" evidence="1">
    <location>
        <begin position="1"/>
        <end position="32"/>
    </location>
</feature>
<organism evidence="2 3">
    <name type="scientific">Moniliophthora roreri</name>
    <name type="common">Frosty pod rot fungus</name>
    <name type="synonym">Monilia roreri</name>
    <dbReference type="NCBI Taxonomy" id="221103"/>
    <lineage>
        <taxon>Eukaryota</taxon>
        <taxon>Fungi</taxon>
        <taxon>Dikarya</taxon>
        <taxon>Basidiomycota</taxon>
        <taxon>Agaricomycotina</taxon>
        <taxon>Agaricomycetes</taxon>
        <taxon>Agaricomycetidae</taxon>
        <taxon>Agaricales</taxon>
        <taxon>Marasmiineae</taxon>
        <taxon>Marasmiaceae</taxon>
        <taxon>Moniliophthora</taxon>
    </lineage>
</organism>
<dbReference type="EMBL" id="LATX01001378">
    <property type="protein sequence ID" value="KTB42151.1"/>
    <property type="molecule type" value="Genomic_DNA"/>
</dbReference>
<sequence length="422" mass="48077">MQSCSFSQNPSPRLDNGSNGSFDPTSEPKPQLPPELAYEVIRYNRADRKELFKYFLVSKAWRSISISFLYHRAQMSIQGMPDLRYWQKMIIPSPEITEYIHKVVYATALPQILDYLCSLPLFSGAKQLEWNSKYNTEDASSVYHFLQRMPALESVTFVGLFPRTQELDTFLAHCGTSLTKLVFRSDFRFPVSRGEVGIGIQTFDRVHKHCDLSSLEHLEIHSISFDLIEPASWNLTILRVLMERISGFIESLTLIHDGFPINYQPGMDLFRRAADTRAIPRLTVGTESTAFSCHYLKLTGYSALTKLLRIANGNFITVELVFSASNADEITAAMDVSSFWRDLIALMVSQNPALEELAMKFHVNLYDETEKRTMETFVKERLTGYGFHVTRRVSVAWGPGAASEHWIWGIDDSDSDLELVPP</sequence>
<gene>
    <name evidence="2" type="ORF">WG66_5279</name>
</gene>